<protein>
    <submittedName>
        <fullName evidence="1">Uncharacterized protein</fullName>
    </submittedName>
</protein>
<gene>
    <name evidence="1" type="ORF">BC938DRAFT_481009</name>
</gene>
<evidence type="ECO:0000313" key="1">
    <source>
        <dbReference type="EMBL" id="RUS29139.1"/>
    </source>
</evidence>
<evidence type="ECO:0000313" key="2">
    <source>
        <dbReference type="Proteomes" id="UP000274822"/>
    </source>
</evidence>
<dbReference type="AlphaFoldDB" id="A0A433QHA1"/>
<accession>A0A433QHA1</accession>
<organism evidence="1 2">
    <name type="scientific">Jimgerdemannia flammicorona</name>
    <dbReference type="NCBI Taxonomy" id="994334"/>
    <lineage>
        <taxon>Eukaryota</taxon>
        <taxon>Fungi</taxon>
        <taxon>Fungi incertae sedis</taxon>
        <taxon>Mucoromycota</taxon>
        <taxon>Mucoromycotina</taxon>
        <taxon>Endogonomycetes</taxon>
        <taxon>Endogonales</taxon>
        <taxon>Endogonaceae</taxon>
        <taxon>Jimgerdemannia</taxon>
    </lineage>
</organism>
<name>A0A433QHA1_9FUNG</name>
<reference evidence="1 2" key="1">
    <citation type="journal article" date="2018" name="New Phytol.">
        <title>Phylogenomics of Endogonaceae and evolution of mycorrhizas within Mucoromycota.</title>
        <authorList>
            <person name="Chang Y."/>
            <person name="Desiro A."/>
            <person name="Na H."/>
            <person name="Sandor L."/>
            <person name="Lipzen A."/>
            <person name="Clum A."/>
            <person name="Barry K."/>
            <person name="Grigoriev I.V."/>
            <person name="Martin F.M."/>
            <person name="Stajich J.E."/>
            <person name="Smith M.E."/>
            <person name="Bonito G."/>
            <person name="Spatafora J.W."/>
        </authorList>
    </citation>
    <scope>NUCLEOTIDE SEQUENCE [LARGE SCALE GENOMIC DNA]</scope>
    <source>
        <strain evidence="1 2">AD002</strain>
    </source>
</reference>
<proteinExistence type="predicted"/>
<sequence length="407" mass="46964">MPKLKDEEKTTREEFVLNNIDTLSFKSFHTRFHHWSGRLQAHRAYKAILRVLETHPDVHDKIKKRMEEFNVKTKDCINFWLTKVPSPYQDSSDDDTAASSQVNSKRSAITVIQISRTRDSHVYAHVVDDLDNNSEQLDMSEIYTVHYVMGRDDNSNSDNVIQEHVSYPMDRDSADIWMLPSGSFAQNVVQTPPTDAHRYHPSRFGIVRLGENVRRPQSVGLNDWAYLQHSYNIPYNPMSNNCNKLLTLFVQVFECRLWCTNSSSGSSCSRIDIGLIAHSSNPEPLIIGIDSTPEYRPGEIYSAASARQRVFRRRPAEDEDRPLGQKVDVLLTSPDTEVGLLEMLGGPHTHDLPRYLKDHIRGYRCMRDLLNDIAIAPEYKRGEFNIMRHIEVFFIHTHEYLPHGIAW</sequence>
<dbReference type="Proteomes" id="UP000274822">
    <property type="component" value="Unassembled WGS sequence"/>
</dbReference>
<dbReference type="EMBL" id="RBNJ01005570">
    <property type="protein sequence ID" value="RUS29139.1"/>
    <property type="molecule type" value="Genomic_DNA"/>
</dbReference>
<keyword evidence="2" id="KW-1185">Reference proteome</keyword>
<comment type="caution">
    <text evidence="1">The sequence shown here is derived from an EMBL/GenBank/DDBJ whole genome shotgun (WGS) entry which is preliminary data.</text>
</comment>